<keyword evidence="2" id="KW-1185">Reference proteome</keyword>
<evidence type="ECO:0000313" key="2">
    <source>
        <dbReference type="Proteomes" id="UP000499080"/>
    </source>
</evidence>
<organism evidence="1 2">
    <name type="scientific">Araneus ventricosus</name>
    <name type="common">Orbweaver spider</name>
    <name type="synonym">Epeira ventricosa</name>
    <dbReference type="NCBI Taxonomy" id="182803"/>
    <lineage>
        <taxon>Eukaryota</taxon>
        <taxon>Metazoa</taxon>
        <taxon>Ecdysozoa</taxon>
        <taxon>Arthropoda</taxon>
        <taxon>Chelicerata</taxon>
        <taxon>Arachnida</taxon>
        <taxon>Araneae</taxon>
        <taxon>Araneomorphae</taxon>
        <taxon>Entelegynae</taxon>
        <taxon>Araneoidea</taxon>
        <taxon>Araneidae</taxon>
        <taxon>Araneus</taxon>
    </lineage>
</organism>
<evidence type="ECO:0000313" key="1">
    <source>
        <dbReference type="EMBL" id="GBL93710.1"/>
    </source>
</evidence>
<name>A0A4Y2BNC6_ARAVE</name>
<comment type="caution">
    <text evidence="1">The sequence shown here is derived from an EMBL/GenBank/DDBJ whole genome shotgun (WGS) entry which is preliminary data.</text>
</comment>
<gene>
    <name evidence="1" type="ORF">AVEN_166755_1</name>
</gene>
<dbReference type="EMBL" id="BGPR01000096">
    <property type="protein sequence ID" value="GBL93710.1"/>
    <property type="molecule type" value="Genomic_DNA"/>
</dbReference>
<dbReference type="OrthoDB" id="5967017at2759"/>
<sequence>MSIKYSPYLFGEPARVSERFKQLKECDTKLLDLLLTENCTPEEYEKEYTTCESYDDKFIALKIKVKNGSDLPHYADTAAKCKLPEIQLPAFDGNRREWLNF</sequence>
<dbReference type="Proteomes" id="UP000499080">
    <property type="component" value="Unassembled WGS sequence"/>
</dbReference>
<protein>
    <submittedName>
        <fullName evidence="1">Uncharacterized protein</fullName>
    </submittedName>
</protein>
<reference evidence="1 2" key="1">
    <citation type="journal article" date="2019" name="Sci. Rep.">
        <title>Orb-weaving spider Araneus ventricosus genome elucidates the spidroin gene catalogue.</title>
        <authorList>
            <person name="Kono N."/>
            <person name="Nakamura H."/>
            <person name="Ohtoshi R."/>
            <person name="Moran D.A.P."/>
            <person name="Shinohara A."/>
            <person name="Yoshida Y."/>
            <person name="Fujiwara M."/>
            <person name="Mori M."/>
            <person name="Tomita M."/>
            <person name="Arakawa K."/>
        </authorList>
    </citation>
    <scope>NUCLEOTIDE SEQUENCE [LARGE SCALE GENOMIC DNA]</scope>
</reference>
<accession>A0A4Y2BNC6</accession>
<proteinExistence type="predicted"/>
<dbReference type="AlphaFoldDB" id="A0A4Y2BNC6"/>